<evidence type="ECO:0000256" key="5">
    <source>
        <dbReference type="ARBA" id="ARBA00022840"/>
    </source>
</evidence>
<comment type="catalytic activity">
    <reaction evidence="6">
        <text>dimethylallyl diphosphate + ATP = N(6)-(dimethylallyl)adenosine 5'-triphosphate + diphosphate</text>
        <dbReference type="Rhea" id="RHEA:36331"/>
        <dbReference type="ChEBI" id="CHEBI:30616"/>
        <dbReference type="ChEBI" id="CHEBI:33019"/>
        <dbReference type="ChEBI" id="CHEBI:57623"/>
        <dbReference type="ChEBI" id="CHEBI:73532"/>
        <dbReference type="EC" id="2.5.1.112"/>
    </reaction>
</comment>
<keyword evidence="3" id="KW-0203">Cytokinin biosynthesis</keyword>
<dbReference type="EMBL" id="JXTC01000248">
    <property type="protein sequence ID" value="PON76934.1"/>
    <property type="molecule type" value="Genomic_DNA"/>
</dbReference>
<protein>
    <recommendedName>
        <fullName evidence="8">adenylate dimethylallyltransferase (ADP/ATP-dependent)</fullName>
        <ecNumber evidence="8">2.5.1.112</ecNumber>
    </recommendedName>
</protein>
<organism evidence="9 10">
    <name type="scientific">Trema orientale</name>
    <name type="common">Charcoal tree</name>
    <name type="synonym">Celtis orientalis</name>
    <dbReference type="NCBI Taxonomy" id="63057"/>
    <lineage>
        <taxon>Eukaryota</taxon>
        <taxon>Viridiplantae</taxon>
        <taxon>Streptophyta</taxon>
        <taxon>Embryophyta</taxon>
        <taxon>Tracheophyta</taxon>
        <taxon>Spermatophyta</taxon>
        <taxon>Magnoliopsida</taxon>
        <taxon>eudicotyledons</taxon>
        <taxon>Gunneridae</taxon>
        <taxon>Pentapetalae</taxon>
        <taxon>rosids</taxon>
        <taxon>fabids</taxon>
        <taxon>Rosales</taxon>
        <taxon>Cannabaceae</taxon>
        <taxon>Trema</taxon>
    </lineage>
</organism>
<dbReference type="SUPFAM" id="SSF52540">
    <property type="entry name" value="P-loop containing nucleoside triphosphate hydrolases"/>
    <property type="match status" value="1"/>
</dbReference>
<comment type="caution">
    <text evidence="9">The sequence shown here is derived from an EMBL/GenBank/DDBJ whole genome shotgun (WGS) entry which is preliminary data.</text>
</comment>
<dbReference type="GO" id="GO:0005524">
    <property type="term" value="F:ATP binding"/>
    <property type="evidence" value="ECO:0007669"/>
    <property type="project" value="UniProtKB-KW"/>
</dbReference>
<accession>A0A2P5DUG5</accession>
<evidence type="ECO:0000256" key="4">
    <source>
        <dbReference type="ARBA" id="ARBA00022741"/>
    </source>
</evidence>
<dbReference type="InParanoid" id="A0A2P5DUG5"/>
<dbReference type="OrthoDB" id="775260at2759"/>
<evidence type="ECO:0000256" key="8">
    <source>
        <dbReference type="ARBA" id="ARBA00066838"/>
    </source>
</evidence>
<dbReference type="FunFam" id="1.10.287.890:FF:000003">
    <property type="entry name" value="Adenylate isopentenyltransferase"/>
    <property type="match status" value="1"/>
</dbReference>
<dbReference type="GO" id="GO:0006400">
    <property type="term" value="P:tRNA modification"/>
    <property type="evidence" value="ECO:0007669"/>
    <property type="project" value="TreeGrafter"/>
</dbReference>
<dbReference type="GO" id="GO:0009691">
    <property type="term" value="P:cytokinin biosynthetic process"/>
    <property type="evidence" value="ECO:0007669"/>
    <property type="project" value="UniProtKB-KW"/>
</dbReference>
<dbReference type="Proteomes" id="UP000237000">
    <property type="component" value="Unassembled WGS sequence"/>
</dbReference>
<dbReference type="STRING" id="63057.A0A2P5DUG5"/>
<evidence type="ECO:0000256" key="6">
    <source>
        <dbReference type="ARBA" id="ARBA00051744"/>
    </source>
</evidence>
<keyword evidence="4" id="KW-0547">Nucleotide-binding</keyword>
<dbReference type="InterPro" id="IPR039657">
    <property type="entry name" value="Dimethylallyltransferase"/>
</dbReference>
<comment type="similarity">
    <text evidence="1">Belongs to the IPP transferase family.</text>
</comment>
<dbReference type="PANTHER" id="PTHR11088">
    <property type="entry name" value="TRNA DIMETHYLALLYLTRANSFERASE"/>
    <property type="match status" value="1"/>
</dbReference>
<sequence length="385" mass="43044">MTLDPFITTIHYSSHYYSSPHYYHYSSSSSSSSSFRPLIPATIPTGASAPRARSARMDYSTTTTPSAAAAAAGVSLRRHRHRNNKDKLLVIMGATGTGKSRLSIDLAAHFPLEVINSDKMQFYEGLDITTNKIPVHDRLGVAHHLLGDVDLARGELTPAQFRSLAGKAITDIAGRRKLPVLVGGSNSFIHALVVDRFDSSGSNVFEEGSDSVISTELRYNCCFIWVDVSIKVLGDYLSKRVDDMLDSGMFDELADFYVPEDEFNDDDLAARTGLRKAIGVPEFDRYFKKFRPGSEEEDDPEWDRMRRGAFEEAVRAMKENTCQLAKNQVGKILRLKGSGWDLRRLDATEAFRAVLTSESGQRCTEIWERQVLEPSVKIVKRFLDE</sequence>
<keyword evidence="5" id="KW-0067">ATP-binding</keyword>
<dbReference type="GO" id="GO:0005739">
    <property type="term" value="C:mitochondrion"/>
    <property type="evidence" value="ECO:0007669"/>
    <property type="project" value="TreeGrafter"/>
</dbReference>
<evidence type="ECO:0000256" key="1">
    <source>
        <dbReference type="ARBA" id="ARBA00005842"/>
    </source>
</evidence>
<keyword evidence="10" id="KW-1185">Reference proteome</keyword>
<proteinExistence type="inferred from homology"/>
<evidence type="ECO:0000313" key="9">
    <source>
        <dbReference type="EMBL" id="PON76934.1"/>
    </source>
</evidence>
<evidence type="ECO:0000256" key="3">
    <source>
        <dbReference type="ARBA" id="ARBA00022712"/>
    </source>
</evidence>
<name>A0A2P5DUG5_TREOI</name>
<dbReference type="AlphaFoldDB" id="A0A2P5DUG5"/>
<dbReference type="GO" id="GO:0052622">
    <property type="term" value="F:ATP/ADP dimethylallyltransferase activity"/>
    <property type="evidence" value="ECO:0007669"/>
    <property type="project" value="UniProtKB-EC"/>
</dbReference>
<gene>
    <name evidence="9" type="primary">TorIPT1</name>
    <name evidence="9" type="ORF">TorRG33x02_241190</name>
</gene>
<comment type="catalytic activity">
    <reaction evidence="7">
        <text>dimethylallyl diphosphate + ADP = N(6)-(dimethylallyl)adenosine 5'-diphosphate + diphosphate</text>
        <dbReference type="Rhea" id="RHEA:36327"/>
        <dbReference type="ChEBI" id="CHEBI:33019"/>
        <dbReference type="ChEBI" id="CHEBI:57623"/>
        <dbReference type="ChEBI" id="CHEBI:73533"/>
        <dbReference type="ChEBI" id="CHEBI:456216"/>
        <dbReference type="EC" id="2.5.1.112"/>
    </reaction>
</comment>
<dbReference type="GO" id="GO:0009824">
    <property type="term" value="F:AMP dimethylallyltransferase activity"/>
    <property type="evidence" value="ECO:0007669"/>
    <property type="project" value="TreeGrafter"/>
</dbReference>
<dbReference type="GO" id="GO:0052381">
    <property type="term" value="F:tRNA dimethylallyltransferase activity"/>
    <property type="evidence" value="ECO:0007669"/>
    <property type="project" value="TreeGrafter"/>
</dbReference>
<dbReference type="EC" id="2.5.1.112" evidence="8"/>
<evidence type="ECO:0000313" key="10">
    <source>
        <dbReference type="Proteomes" id="UP000237000"/>
    </source>
</evidence>
<dbReference type="InterPro" id="IPR027417">
    <property type="entry name" value="P-loop_NTPase"/>
</dbReference>
<evidence type="ECO:0000256" key="2">
    <source>
        <dbReference type="ARBA" id="ARBA00022679"/>
    </source>
</evidence>
<dbReference type="PANTHER" id="PTHR11088:SF86">
    <property type="entry name" value="ADENYLATE ISOPENTENYLTRANSFERASE 4-RELATED"/>
    <property type="match status" value="1"/>
</dbReference>
<evidence type="ECO:0000256" key="7">
    <source>
        <dbReference type="ARBA" id="ARBA00052386"/>
    </source>
</evidence>
<keyword evidence="2 9" id="KW-0808">Transferase</keyword>
<dbReference type="Gene3D" id="1.10.287.890">
    <property type="entry name" value="Crystal structure of tRNA isopentenylpyrophosphate transferase (bh2366) domain"/>
    <property type="match status" value="1"/>
</dbReference>
<dbReference type="Gene3D" id="3.40.50.300">
    <property type="entry name" value="P-loop containing nucleotide triphosphate hydrolases"/>
    <property type="match status" value="1"/>
</dbReference>
<reference evidence="10" key="1">
    <citation type="submission" date="2016-06" db="EMBL/GenBank/DDBJ databases">
        <title>Parallel loss of symbiosis genes in relatives of nitrogen-fixing non-legume Parasponia.</title>
        <authorList>
            <person name="Van Velzen R."/>
            <person name="Holmer R."/>
            <person name="Bu F."/>
            <person name="Rutten L."/>
            <person name="Van Zeijl A."/>
            <person name="Liu W."/>
            <person name="Santuari L."/>
            <person name="Cao Q."/>
            <person name="Sharma T."/>
            <person name="Shen D."/>
            <person name="Roswanjaya Y."/>
            <person name="Wardhani T."/>
            <person name="Kalhor M.S."/>
            <person name="Jansen J."/>
            <person name="Van den Hoogen J."/>
            <person name="Gungor B."/>
            <person name="Hartog M."/>
            <person name="Hontelez J."/>
            <person name="Verver J."/>
            <person name="Yang W.-C."/>
            <person name="Schijlen E."/>
            <person name="Repin R."/>
            <person name="Schilthuizen M."/>
            <person name="Schranz E."/>
            <person name="Heidstra R."/>
            <person name="Miyata K."/>
            <person name="Fedorova E."/>
            <person name="Kohlen W."/>
            <person name="Bisseling T."/>
            <person name="Smit S."/>
            <person name="Geurts R."/>
        </authorList>
    </citation>
    <scope>NUCLEOTIDE SEQUENCE [LARGE SCALE GENOMIC DNA]</scope>
    <source>
        <strain evidence="10">cv. RG33-2</strain>
    </source>
</reference>
<dbReference type="Pfam" id="PF01715">
    <property type="entry name" value="IPPT"/>
    <property type="match status" value="2"/>
</dbReference>